<name>A0A432YXQ9_9GAMM</name>
<organism evidence="12 13">
    <name type="scientific">Idiomarina piscisalsi</name>
    <dbReference type="NCBI Taxonomy" id="1096243"/>
    <lineage>
        <taxon>Bacteria</taxon>
        <taxon>Pseudomonadati</taxon>
        <taxon>Pseudomonadota</taxon>
        <taxon>Gammaproteobacteria</taxon>
        <taxon>Alteromonadales</taxon>
        <taxon>Idiomarinaceae</taxon>
        <taxon>Idiomarina</taxon>
    </lineage>
</organism>
<dbReference type="InterPro" id="IPR023016">
    <property type="entry name" value="HisA/PriA"/>
</dbReference>
<dbReference type="Gene3D" id="3.20.20.70">
    <property type="entry name" value="Aldolase class I"/>
    <property type="match status" value="1"/>
</dbReference>
<evidence type="ECO:0000256" key="3">
    <source>
        <dbReference type="ARBA" id="ARBA00005133"/>
    </source>
</evidence>
<dbReference type="GO" id="GO:0000162">
    <property type="term" value="P:L-tryptophan biosynthetic process"/>
    <property type="evidence" value="ECO:0007669"/>
    <property type="project" value="TreeGrafter"/>
</dbReference>
<keyword evidence="5 9" id="KW-0963">Cytoplasm</keyword>
<dbReference type="Pfam" id="PF00977">
    <property type="entry name" value="His_biosynth"/>
    <property type="match status" value="1"/>
</dbReference>
<comment type="caution">
    <text evidence="12">The sequence shown here is derived from an EMBL/GenBank/DDBJ whole genome shotgun (WGS) entry which is preliminary data.</text>
</comment>
<dbReference type="FunFam" id="3.20.20.70:FF:000009">
    <property type="entry name" value="1-(5-phosphoribosyl)-5-[(5-phosphoribosylamino)methylideneamino] imidazole-4-carboxamide isomerase"/>
    <property type="match status" value="1"/>
</dbReference>
<dbReference type="SUPFAM" id="SSF51366">
    <property type="entry name" value="Ribulose-phoshate binding barrel"/>
    <property type="match status" value="1"/>
</dbReference>
<protein>
    <recommendedName>
        <fullName evidence="9 11">1-(5-phosphoribosyl)-5-[(5-phosphoribosylamino)methylideneamino] imidazole-4-carboxamide isomerase</fullName>
        <ecNumber evidence="9 11">5.3.1.16</ecNumber>
    </recommendedName>
    <alternativeName>
        <fullName evidence="9">Phosphoribosylformimino-5-aminoimidazole carboxamide ribotide isomerase</fullName>
    </alternativeName>
</protein>
<dbReference type="PANTHER" id="PTHR43090:SF2">
    <property type="entry name" value="1-(5-PHOSPHORIBOSYL)-5-[(5-PHOSPHORIBOSYLAMINO)METHYLIDENEAMINO] IMIDAZOLE-4-CARBOXAMIDE ISOMERASE"/>
    <property type="match status" value="1"/>
</dbReference>
<feature type="active site" description="Proton acceptor" evidence="9">
    <location>
        <position position="7"/>
    </location>
</feature>
<dbReference type="CDD" id="cd04732">
    <property type="entry name" value="HisA"/>
    <property type="match status" value="1"/>
</dbReference>
<keyword evidence="7 9" id="KW-0368">Histidine biosynthesis</keyword>
<accession>A0A432YXQ9</accession>
<comment type="pathway">
    <text evidence="3 9 11">Amino-acid biosynthesis; L-histidine biosynthesis; L-histidine from 5-phospho-alpha-D-ribose 1-diphosphate: step 4/9.</text>
</comment>
<dbReference type="EMBL" id="PIQA01000001">
    <property type="protein sequence ID" value="RUO68119.1"/>
    <property type="molecule type" value="Genomic_DNA"/>
</dbReference>
<dbReference type="InterPro" id="IPR044524">
    <property type="entry name" value="Isoase_HisA-like"/>
</dbReference>
<dbReference type="UniPathway" id="UPA00031">
    <property type="reaction ID" value="UER00009"/>
</dbReference>
<evidence type="ECO:0000256" key="10">
    <source>
        <dbReference type="RuleBase" id="RU003657"/>
    </source>
</evidence>
<feature type="active site" description="Proton donor" evidence="9">
    <location>
        <position position="129"/>
    </location>
</feature>
<evidence type="ECO:0000256" key="8">
    <source>
        <dbReference type="ARBA" id="ARBA00023235"/>
    </source>
</evidence>
<comment type="similarity">
    <text evidence="4 9 10">Belongs to the HisA/HisF family.</text>
</comment>
<dbReference type="GO" id="GO:0000105">
    <property type="term" value="P:L-histidine biosynthetic process"/>
    <property type="evidence" value="ECO:0007669"/>
    <property type="project" value="UniProtKB-UniRule"/>
</dbReference>
<dbReference type="Proteomes" id="UP000288361">
    <property type="component" value="Unassembled WGS sequence"/>
</dbReference>
<dbReference type="InterPro" id="IPR013785">
    <property type="entry name" value="Aldolase_TIM"/>
</dbReference>
<comment type="subcellular location">
    <subcellularLocation>
        <location evidence="2 9 11">Cytoplasm</location>
    </subcellularLocation>
</comment>
<dbReference type="PANTHER" id="PTHR43090">
    <property type="entry name" value="1-(5-PHOSPHORIBOSYL)-5-[(5-PHOSPHORIBOSYLAMINO)METHYLIDENEAMINO] IMIDAZOLE-4-CARBOXAMIDE ISOMERASE"/>
    <property type="match status" value="1"/>
</dbReference>
<evidence type="ECO:0000256" key="4">
    <source>
        <dbReference type="ARBA" id="ARBA00009667"/>
    </source>
</evidence>
<dbReference type="EC" id="5.3.1.16" evidence="9 11"/>
<evidence type="ECO:0000313" key="12">
    <source>
        <dbReference type="EMBL" id="RUO68119.1"/>
    </source>
</evidence>
<keyword evidence="8 9" id="KW-0413">Isomerase</keyword>
<evidence type="ECO:0000256" key="1">
    <source>
        <dbReference type="ARBA" id="ARBA00000901"/>
    </source>
</evidence>
<dbReference type="NCBIfam" id="TIGR00007">
    <property type="entry name" value="1-(5-phosphoribosyl)-5-[(5-phosphoribosylamino)methylideneamino]imidazole-4-carboxamide isomerase"/>
    <property type="match status" value="1"/>
</dbReference>
<dbReference type="InterPro" id="IPR011060">
    <property type="entry name" value="RibuloseP-bd_barrel"/>
</dbReference>
<keyword evidence="6 9" id="KW-0028">Amino-acid biosynthesis</keyword>
<gene>
    <name evidence="9 12" type="primary">hisA</name>
    <name evidence="12" type="ORF">CWI73_04565</name>
</gene>
<evidence type="ECO:0000256" key="5">
    <source>
        <dbReference type="ARBA" id="ARBA00022490"/>
    </source>
</evidence>
<evidence type="ECO:0000256" key="11">
    <source>
        <dbReference type="RuleBase" id="RU003658"/>
    </source>
</evidence>
<dbReference type="HAMAP" id="MF_01014">
    <property type="entry name" value="HisA"/>
    <property type="match status" value="1"/>
</dbReference>
<evidence type="ECO:0000256" key="7">
    <source>
        <dbReference type="ARBA" id="ARBA00023102"/>
    </source>
</evidence>
<sequence>MLLPALDLINGAVVRLYQGDFSQKTEYQFSPVEQAQSYAKAGAKWLHLVDLDGAKDPKQRQTKLLEKLIKESGVSCQVGGGIRTTEDIDALLAVGVKRVVIGSTAVSSPEKVLEWFKTYGPEKIVLALDVNIQPNGQALVATHGWQESSGKALEDVLDQYLEVGCQHVLCTDISKDGTLSGSNVELYQKYKNKYPSVQWQASGGVSSLDDIKALKAINCDSVILGKSLLTNQFTLEDALACWQSE</sequence>
<dbReference type="InterPro" id="IPR006063">
    <property type="entry name" value="HisA_bact_arch"/>
</dbReference>
<evidence type="ECO:0000256" key="6">
    <source>
        <dbReference type="ARBA" id="ARBA00022605"/>
    </source>
</evidence>
<comment type="catalytic activity">
    <reaction evidence="1 9 11">
        <text>1-(5-phospho-beta-D-ribosyl)-5-[(5-phospho-beta-D-ribosylamino)methylideneamino]imidazole-4-carboxamide = 5-[(5-phospho-1-deoxy-D-ribulos-1-ylimino)methylamino]-1-(5-phospho-beta-D-ribosyl)imidazole-4-carboxamide</text>
        <dbReference type="Rhea" id="RHEA:15469"/>
        <dbReference type="ChEBI" id="CHEBI:58435"/>
        <dbReference type="ChEBI" id="CHEBI:58525"/>
        <dbReference type="EC" id="5.3.1.16"/>
    </reaction>
</comment>
<evidence type="ECO:0000256" key="2">
    <source>
        <dbReference type="ARBA" id="ARBA00004496"/>
    </source>
</evidence>
<reference evidence="12 13" key="1">
    <citation type="journal article" date="2011" name="Front. Microbiol.">
        <title>Genomic signatures of strain selection and enhancement in Bacillus atrophaeus var. globigii, a historical biowarfare simulant.</title>
        <authorList>
            <person name="Gibbons H.S."/>
            <person name="Broomall S.M."/>
            <person name="McNew L.A."/>
            <person name="Daligault H."/>
            <person name="Chapman C."/>
            <person name="Bruce D."/>
            <person name="Karavis M."/>
            <person name="Krepps M."/>
            <person name="McGregor P.A."/>
            <person name="Hong C."/>
            <person name="Park K.H."/>
            <person name="Akmal A."/>
            <person name="Feldman A."/>
            <person name="Lin J.S."/>
            <person name="Chang W.E."/>
            <person name="Higgs B.W."/>
            <person name="Demirev P."/>
            <person name="Lindquist J."/>
            <person name="Liem A."/>
            <person name="Fochler E."/>
            <person name="Read T.D."/>
            <person name="Tapia R."/>
            <person name="Johnson S."/>
            <person name="Bishop-Lilly K.A."/>
            <person name="Detter C."/>
            <person name="Han C."/>
            <person name="Sozhamannan S."/>
            <person name="Rosenzweig C.N."/>
            <person name="Skowronski E.W."/>
        </authorList>
    </citation>
    <scope>NUCLEOTIDE SEQUENCE [LARGE SCALE GENOMIC DNA]</scope>
    <source>
        <strain evidence="12 13">TPS4-2</strain>
    </source>
</reference>
<dbReference type="InterPro" id="IPR006062">
    <property type="entry name" value="His_biosynth"/>
</dbReference>
<proteinExistence type="inferred from homology"/>
<dbReference type="GO" id="GO:0003949">
    <property type="term" value="F:1-(5-phosphoribosyl)-5-[(5-phosphoribosylamino)methylideneamino]imidazole-4-carboxamide isomerase activity"/>
    <property type="evidence" value="ECO:0007669"/>
    <property type="project" value="UniProtKB-UniRule"/>
</dbReference>
<dbReference type="RefSeq" id="WP_126751729.1">
    <property type="nucleotide sequence ID" value="NZ_JBHUMT010000016.1"/>
</dbReference>
<dbReference type="AlphaFoldDB" id="A0A432YXQ9"/>
<dbReference type="GO" id="GO:0005737">
    <property type="term" value="C:cytoplasm"/>
    <property type="evidence" value="ECO:0007669"/>
    <property type="project" value="UniProtKB-SubCell"/>
</dbReference>
<evidence type="ECO:0000256" key="9">
    <source>
        <dbReference type="HAMAP-Rule" id="MF_01014"/>
    </source>
</evidence>
<evidence type="ECO:0000313" key="13">
    <source>
        <dbReference type="Proteomes" id="UP000288361"/>
    </source>
</evidence>